<evidence type="ECO:0000256" key="1">
    <source>
        <dbReference type="ARBA" id="ARBA00022729"/>
    </source>
</evidence>
<evidence type="ECO:0000313" key="9">
    <source>
        <dbReference type="Proteomes" id="UP000033163"/>
    </source>
</evidence>
<feature type="domain" description="SLH" evidence="7">
    <location>
        <begin position="1771"/>
        <end position="1830"/>
    </location>
</feature>
<dbReference type="HOGENOM" id="CLU_239552_0_0_9"/>
<dbReference type="SUPFAM" id="SSF50939">
    <property type="entry name" value="Sialidases"/>
    <property type="match status" value="1"/>
</dbReference>
<proteinExistence type="predicted"/>
<feature type="domain" description="SLH" evidence="7">
    <location>
        <begin position="1902"/>
        <end position="1961"/>
    </location>
</feature>
<dbReference type="InterPro" id="IPR001119">
    <property type="entry name" value="SLH_dom"/>
</dbReference>
<evidence type="ECO:0000313" key="8">
    <source>
        <dbReference type="EMBL" id="CQR53419.1"/>
    </source>
</evidence>
<dbReference type="Pfam" id="PF03442">
    <property type="entry name" value="CBM_X2"/>
    <property type="match status" value="1"/>
</dbReference>
<dbReference type="PATRIC" id="fig|1073571.4.peg.1412"/>
<evidence type="ECO:0000256" key="2">
    <source>
        <dbReference type="ARBA" id="ARBA00023001"/>
    </source>
</evidence>
<accession>A0A0E4H7F5</accession>
<keyword evidence="1" id="KW-0732">Signal</keyword>
<feature type="domain" description="Fibronectin type-III" evidence="6">
    <location>
        <begin position="1427"/>
        <end position="1518"/>
    </location>
</feature>
<dbReference type="PROSITE" id="PS50853">
    <property type="entry name" value="FN3"/>
    <property type="match status" value="2"/>
</dbReference>
<dbReference type="SUPFAM" id="SSF110296">
    <property type="entry name" value="Oligoxyloglucan reducing end-specific cellobiohydrolase"/>
    <property type="match status" value="1"/>
</dbReference>
<dbReference type="SMART" id="SM00060">
    <property type="entry name" value="FN3"/>
    <property type="match status" value="2"/>
</dbReference>
<feature type="domain" description="Fibronectin type-III" evidence="6">
    <location>
        <begin position="1337"/>
        <end position="1426"/>
    </location>
</feature>
<dbReference type="SUPFAM" id="SSF49265">
    <property type="entry name" value="Fibronectin type III"/>
    <property type="match status" value="2"/>
</dbReference>
<dbReference type="Proteomes" id="UP000033163">
    <property type="component" value="Chromosome I"/>
</dbReference>
<dbReference type="RefSeq" id="WP_052741420.1">
    <property type="nucleotide sequence ID" value="NZ_LN831776.1"/>
</dbReference>
<evidence type="ECO:0000256" key="5">
    <source>
        <dbReference type="SAM" id="MobiDB-lite"/>
    </source>
</evidence>
<dbReference type="InterPro" id="IPR036116">
    <property type="entry name" value="FN3_sf"/>
</dbReference>
<keyword evidence="4" id="KW-0624">Polysaccharide degradation</keyword>
<feature type="region of interest" description="Disordered" evidence="5">
    <location>
        <begin position="1512"/>
        <end position="1539"/>
    </location>
</feature>
<evidence type="ECO:0000259" key="7">
    <source>
        <dbReference type="PROSITE" id="PS51272"/>
    </source>
</evidence>
<dbReference type="InterPro" id="IPR003961">
    <property type="entry name" value="FN3_dom"/>
</dbReference>
<gene>
    <name evidence="8" type="ORF">PRIO_1360</name>
</gene>
<sequence length="1961" mass="201344">MKRSFKHSRHSLIGMFLLGIAVFFCLRPADLYAAGPTPDSFTTTSYSSLPSNAMSAMAYGNNVYIAVGYYGAIIKSADAETWVNVKTKADINYTGVTAPGSFTFNGAAYGNGLFVVTGSEGVILTSPDGNTWTQRSSGVTSGIWSTEFLTFNGSSAFYATTQGKLLTSPDGINWTSIVPTGVDSSLTLTKVTVGNGGTRLAVGGANGRIYSTTNGTAWTSAQPSTAEGQSIGTNMVTWMNDRYYISDPRAYIWTSTDLSTFTLLGPPFKQNASQHNNQMFNGFYDGTKYYMFGYESPNYGAVYTSTNGTTWTMQPFKNYFVTQNARYLNGKYFRLGNEGMLVSSDGADWRYKWGGAFTEIVHGSGSQYVAVGKTGGDGAIWNSADLAHWNEVTLSPRTTGFNAAAYGNNTYVAVGETNQTTTALATSPDGTTWTLRSGINDSTTLSDIAFGNGKFVAVGSGAGGPKIKTSEDGVSWHEPALPVQSIDAVYSIAYTNNQFIALGYGYSDEGYLNAASIWTSADGETWSNRSGAYPNQTDGFNNLLYDGSKYVLTGYDSSTYEVFSRSSEDLTTWSSPTLTGTYTYFSSSAMLGQKGNNLYMLAYDSSNTPVVYYTADHGSTWQNAGVDMSSIDPNAIYSLMEADEKVLLSGNSQLVMTTTGTLAQAEAPTANPAGGAVAPGTTVALSSATSGAAIHYTLDGSVPTSSSPVYSGPIPVTSAVTIKAIAVKAGMTDSAVMSEAYTIMAQVEAPTANPAGGAVAPGTTVALSSATSGAAIHYTLDGSVPTSSSPVYSGPIPVTSAVTIKAIAVKAGMTDSAVMSEAYTIMAQVEAPTANPAGGAVASGTTVALSSATSGAAIHYTLDGSVPTSSSPVYSGPIPVTGAVTIKAIAVKAGMTDSAVMSEAYTIMAQVEAPTANPAGGAVAPGTTVALSSATSGAAIHYTLDSSVPTSSSPVYSGPIPVTGAVTIKAIAVKAGMTDSAVVSEAYTIMAQVEAPIANPAGGAVAPGTTVVLSSATSGAVIHYTLDGSVPTSSSTEYSGPIPVTGSVTIKAIAVKAGMTDSAVVSEAYTIMAQVEAPTANPAGGAVAPGTTVTLSSATSGAAIHYTLDGSVPTSSSPVYSGPIPVTGSVTIKAIAVKAGMTDSAVVSEAYTIMAQVEAPTANPAGGAVAPGTTVTLSSATSGAAIHYTLDGSVPTSSSPVYSGPIPVTGAVTIKAIAVKAGMTDSAVMSEAYTLSTEPELDSIISPVSAAFDKKQTQQADVTIELTLNGNTLIGISNGIANLTAGTDYTLSGSTVTISKTYLASLAAGTTSLTFRFSAGAAQTLDITITDTTVPIPGVPLLQSAVFGNAQVQLIWTPVEGSTGYKIFQRLADTEYGSEIATVSGSVYSYNAVNLLNGTTYYFVVKAANAEGDSAASNELSATPKTAPGAPTNVTAVSGNGQAVVSFTAPDSDGGSPITGYEVISSPGNIVAYGTASPITVTGLTNGTAYTFTVKAINSAGSSTTSALSNTVTPIAPSSGGGDTPPSVPVAPATPATPAAPPPAVTGFNVLVNGKVENAGTITTATVNGQTALTVAIDQAKLEEKLAAEGQGAVVTIPVTVKSDIVIAELNGQMVKDMEDKQAVLELKSENATYTLPAGQINMDAIRSQFGTAAALGDIKVKLEIAAPAEDTLKTVENSAVQGGFTLVAPPLNFVVRAEYGGQTVEISKFSAYVERQIALPDGVDPNKITTAIVVEPNGSVRHVPTRVTTMDQKYYAKVNSLTNSTYSIIWHPLEFKDVAGHWAKDIVNNMGSRMIIDGTGNGLFDPDADITRAEFAAVIVRGLGLKLDSSAASFADVKAGAWYSSAVQTAYAYHLINGFEDGTFRPADKITREQAMAIIAKAMKLTSLKDKLPVQSSAELLSPFKDASKISQWAQSGAADSIEAGIVSGRSASELAPQAYITRAEVAAIVQRLLQKSNLI</sequence>
<reference evidence="9" key="1">
    <citation type="submission" date="2015-03" db="EMBL/GenBank/DDBJ databases">
        <authorList>
            <person name="Wibberg D."/>
        </authorList>
    </citation>
    <scope>NUCLEOTIDE SEQUENCE [LARGE SCALE GENOMIC DNA]</scope>
</reference>
<dbReference type="KEGG" id="pri:PRIO_1360"/>
<dbReference type="InterPro" id="IPR059177">
    <property type="entry name" value="GH29D-like_dom"/>
</dbReference>
<evidence type="ECO:0000256" key="3">
    <source>
        <dbReference type="ARBA" id="ARBA00023277"/>
    </source>
</evidence>
<keyword evidence="2" id="KW-0136">Cellulose degradation</keyword>
<dbReference type="PANTHER" id="PTHR43308">
    <property type="entry name" value="OUTER MEMBRANE PROTEIN ALPHA-RELATED"/>
    <property type="match status" value="1"/>
</dbReference>
<dbReference type="CDD" id="cd00063">
    <property type="entry name" value="FN3"/>
    <property type="match status" value="2"/>
</dbReference>
<dbReference type="InterPro" id="IPR013783">
    <property type="entry name" value="Ig-like_fold"/>
</dbReference>
<evidence type="ECO:0000256" key="4">
    <source>
        <dbReference type="ARBA" id="ARBA00023326"/>
    </source>
</evidence>
<dbReference type="GO" id="GO:0030245">
    <property type="term" value="P:cellulose catabolic process"/>
    <property type="evidence" value="ECO:0007669"/>
    <property type="project" value="UniProtKB-KW"/>
</dbReference>
<dbReference type="Pfam" id="PF00041">
    <property type="entry name" value="fn3"/>
    <property type="match status" value="1"/>
</dbReference>
<keyword evidence="3" id="KW-0119">Carbohydrate metabolism</keyword>
<dbReference type="InterPro" id="IPR051465">
    <property type="entry name" value="Cell_Envelope_Struct_Comp"/>
</dbReference>
<protein>
    <submittedName>
        <fullName evidence="8">Uncharacterized protein</fullName>
    </submittedName>
</protein>
<feature type="domain" description="SLH" evidence="7">
    <location>
        <begin position="1831"/>
        <end position="1894"/>
    </location>
</feature>
<evidence type="ECO:0000259" key="6">
    <source>
        <dbReference type="PROSITE" id="PS50853"/>
    </source>
</evidence>
<organism evidence="8 9">
    <name type="scientific">Paenibacillus riograndensis SBR5</name>
    <dbReference type="NCBI Taxonomy" id="1073571"/>
    <lineage>
        <taxon>Bacteria</taxon>
        <taxon>Bacillati</taxon>
        <taxon>Bacillota</taxon>
        <taxon>Bacilli</taxon>
        <taxon>Bacillales</taxon>
        <taxon>Paenibacillaceae</taxon>
        <taxon>Paenibacillus</taxon>
        <taxon>Paenibacillus sonchi group</taxon>
    </lineage>
</organism>
<dbReference type="EMBL" id="LN831776">
    <property type="protein sequence ID" value="CQR53419.1"/>
    <property type="molecule type" value="Genomic_DNA"/>
</dbReference>
<dbReference type="InterPro" id="IPR036278">
    <property type="entry name" value="Sialidase_sf"/>
</dbReference>
<dbReference type="InterPro" id="IPR005102">
    <property type="entry name" value="Carbo-bd_X2"/>
</dbReference>
<name>A0A0E4H7F5_9BACL</name>
<dbReference type="PANTHER" id="PTHR43308:SF5">
    <property type="entry name" value="S-LAYER PROTEIN _ PEPTIDOGLYCAN ENDO-BETA-N-ACETYLGLUCOSAMINIDASE"/>
    <property type="match status" value="1"/>
</dbReference>
<dbReference type="SUPFAM" id="SSF81296">
    <property type="entry name" value="E set domains"/>
    <property type="match status" value="1"/>
</dbReference>
<dbReference type="Pfam" id="PF13290">
    <property type="entry name" value="CHB_HEX_C_1"/>
    <property type="match status" value="7"/>
</dbReference>
<dbReference type="InterPro" id="IPR014756">
    <property type="entry name" value="Ig_E-set"/>
</dbReference>
<dbReference type="Pfam" id="PF00395">
    <property type="entry name" value="SLH"/>
    <property type="match status" value="3"/>
</dbReference>
<dbReference type="Gene3D" id="2.60.40.10">
    <property type="entry name" value="Immunoglobulins"/>
    <property type="match status" value="3"/>
</dbReference>
<dbReference type="PROSITE" id="PS51272">
    <property type="entry name" value="SLH"/>
    <property type="match status" value="3"/>
</dbReference>